<dbReference type="EMBL" id="CM056813">
    <property type="protein sequence ID" value="KAJ8641734.1"/>
    <property type="molecule type" value="Genomic_DNA"/>
</dbReference>
<evidence type="ECO:0000313" key="2">
    <source>
        <dbReference type="Proteomes" id="UP001234297"/>
    </source>
</evidence>
<protein>
    <submittedName>
        <fullName evidence="1">Uncharacterized protein</fullName>
    </submittedName>
</protein>
<dbReference type="Proteomes" id="UP001234297">
    <property type="component" value="Chromosome 5"/>
</dbReference>
<accession>A0ACC2M800</accession>
<keyword evidence="2" id="KW-1185">Reference proteome</keyword>
<gene>
    <name evidence="1" type="ORF">MRB53_018428</name>
</gene>
<proteinExistence type="predicted"/>
<organism evidence="1 2">
    <name type="scientific">Persea americana</name>
    <name type="common">Avocado</name>
    <dbReference type="NCBI Taxonomy" id="3435"/>
    <lineage>
        <taxon>Eukaryota</taxon>
        <taxon>Viridiplantae</taxon>
        <taxon>Streptophyta</taxon>
        <taxon>Embryophyta</taxon>
        <taxon>Tracheophyta</taxon>
        <taxon>Spermatophyta</taxon>
        <taxon>Magnoliopsida</taxon>
        <taxon>Magnoliidae</taxon>
        <taxon>Laurales</taxon>
        <taxon>Lauraceae</taxon>
        <taxon>Persea</taxon>
    </lineage>
</organism>
<name>A0ACC2M800_PERAE</name>
<reference evidence="1 2" key="1">
    <citation type="journal article" date="2022" name="Hortic Res">
        <title>A haplotype resolved chromosomal level avocado genome allows analysis of novel avocado genes.</title>
        <authorList>
            <person name="Nath O."/>
            <person name="Fletcher S.J."/>
            <person name="Hayward A."/>
            <person name="Shaw L.M."/>
            <person name="Masouleh A.K."/>
            <person name="Furtado A."/>
            <person name="Henry R.J."/>
            <person name="Mitter N."/>
        </authorList>
    </citation>
    <scope>NUCLEOTIDE SEQUENCE [LARGE SCALE GENOMIC DNA]</scope>
    <source>
        <strain evidence="2">cv. Hass</strain>
    </source>
</reference>
<comment type="caution">
    <text evidence="1">The sequence shown here is derived from an EMBL/GenBank/DDBJ whole genome shotgun (WGS) entry which is preliminary data.</text>
</comment>
<evidence type="ECO:0000313" key="1">
    <source>
        <dbReference type="EMBL" id="KAJ8641734.1"/>
    </source>
</evidence>
<sequence>MRSTVRERTPVAEGRNRWMKTRPSLPARCRQSLLRLIRIASDANLNESRHYTCYDLHVPGTVDGEDVKLQRPTPLKEERRRWLGSFTRSGTLSTWVETTRKRRTSTGLRRARTSTTKESNTSTTKGSNTRVKEASSTK</sequence>